<sequence length="990" mass="107787">MRPRGRCLLTTLVMLLAAIFWLPGNAGRVHAEEETPAQRFAALREKLQTAQDGEEILLEDGDYLFTETLVLEGKSVVLKAAGSAVFKRGEGFSDTFLTVAEGAGLTLESGIEIDGEQKESRSNANLLSVKGTLTINGGRYHDAKGRGGSYRAPIIASGKNARITLNQGTIENHDYSTASTAYSSGAFRLENGAEMVMNGGIIRKNQASVYYPYPSLLWSDSPGAGAVFVAPGSKMTMNGGEISENQGWAGAVLVGSASPYDYERSAVSEDRLKPQELATAVFSGGILKGNRGVGGGGISANGNVEVSLPEGSTVVIRENRAYQGGGVFVSDWAVDGIGLEKEIAKLPIDTWEKHYAGKFHMAGGQITENRSDQVGGGVLISSNGGLLTGGEISNNISGDYGGGVGVTTIPYTLKIENAYVSGNQATGSKGIMTETGIYLPAKSGGGAWFCPTGEAKFYAENGAAIVDNHAGEAGDELWSSDKLSGNYSVTLTDRLIGGTKIRHYEDKKGARYQEPGVEIQVKDASREIAVKSIADPEGVAIAKALSKLMITGNTSSKGGGIGSNGNVVFGKVPKEENPLKEIEIIKIWEKGLQPKEIKVELRAKEGETDWLIETCTLNTENGFRYKVKDLPATVHGKPIEELLYVKELQSEEYQVTVGKIERQEGAPTLSFRLNRPQFSDYENLMAVYQENAEVFDQEAWELKSFEVAIRLEIEGQKEPVIQKMTYNKESYSWEGNVAFKGIPITGKDVKVEYEEAPKGGFVDPGLLEYRLTLKKNQQGEWVLKIPRLRPSNVQNPTGEETVLRVEEFAVKAPEQESFSIQITNKERIPVTPLEPAKRKLQVTKEWKGIQPEKAPEIKVYLVKNGKKTDRFLTLNRENEWKGTFEDLPVTDTVEAEENVYTVVEEGEKDGRVILQGDTYKVTYDKSSILNEKIPPEVPKKPEQPGKIKKNEKKAPKTGDTRALPLLLLTMVSAAGILTSRKRSGRDSETL</sequence>
<feature type="domain" description="CNA-B" evidence="2">
    <location>
        <begin position="841"/>
        <end position="909"/>
    </location>
</feature>
<dbReference type="Pfam" id="PF05738">
    <property type="entry name" value="Cna_B"/>
    <property type="match status" value="2"/>
</dbReference>
<feature type="region of interest" description="Disordered" evidence="1">
    <location>
        <begin position="930"/>
        <end position="960"/>
    </location>
</feature>
<proteinExistence type="predicted"/>
<evidence type="ECO:0000259" key="2">
    <source>
        <dbReference type="Pfam" id="PF05738"/>
    </source>
</evidence>
<feature type="compositionally biased region" description="Basic and acidic residues" evidence="1">
    <location>
        <begin position="933"/>
        <end position="945"/>
    </location>
</feature>
<comment type="caution">
    <text evidence="3">The sequence shown here is derived from an EMBL/GenBank/DDBJ whole genome shotgun (WGS) entry which is preliminary data.</text>
</comment>
<protein>
    <submittedName>
        <fullName evidence="3">Cna B-type domain-containing protein</fullName>
    </submittedName>
</protein>
<keyword evidence="4" id="KW-1185">Reference proteome</keyword>
<accession>A0A6N7V0X6</accession>
<dbReference type="SUPFAM" id="SSF49478">
    <property type="entry name" value="Cna protein B-type domain"/>
    <property type="match status" value="2"/>
</dbReference>
<evidence type="ECO:0000313" key="4">
    <source>
        <dbReference type="Proteomes" id="UP000434409"/>
    </source>
</evidence>
<feature type="domain" description="CNA-B" evidence="2">
    <location>
        <begin position="583"/>
        <end position="661"/>
    </location>
</feature>
<dbReference type="InterPro" id="IPR011050">
    <property type="entry name" value="Pectin_lyase_fold/virulence"/>
</dbReference>
<dbReference type="AlphaFoldDB" id="A0A6N7V0X6"/>
<dbReference type="Gene3D" id="2.60.40.1140">
    <property type="entry name" value="Collagen-binding surface protein Cna, B-type domain"/>
    <property type="match status" value="2"/>
</dbReference>
<dbReference type="Proteomes" id="UP000434409">
    <property type="component" value="Unassembled WGS sequence"/>
</dbReference>
<gene>
    <name evidence="3" type="ORF">FYJ34_08135</name>
</gene>
<name>A0A6N7V0X6_9FIRM</name>
<dbReference type="EMBL" id="VULY01000018">
    <property type="protein sequence ID" value="MSR94229.1"/>
    <property type="molecule type" value="Genomic_DNA"/>
</dbReference>
<dbReference type="InterPro" id="IPR008454">
    <property type="entry name" value="Collagen-bd_Cna-like_B-typ_dom"/>
</dbReference>
<organism evidence="3 4">
    <name type="scientific">Suipraeoptans intestinalis</name>
    <dbReference type="NCBI Taxonomy" id="2606628"/>
    <lineage>
        <taxon>Bacteria</taxon>
        <taxon>Bacillati</taxon>
        <taxon>Bacillota</taxon>
        <taxon>Clostridia</taxon>
        <taxon>Lachnospirales</taxon>
        <taxon>Lachnospiraceae</taxon>
        <taxon>Suipraeoptans</taxon>
    </lineage>
</organism>
<dbReference type="CDD" id="cd00222">
    <property type="entry name" value="CollagenBindB"/>
    <property type="match status" value="1"/>
</dbReference>
<evidence type="ECO:0000313" key="3">
    <source>
        <dbReference type="EMBL" id="MSR94229.1"/>
    </source>
</evidence>
<reference evidence="3 4" key="1">
    <citation type="submission" date="2019-08" db="EMBL/GenBank/DDBJ databases">
        <title>In-depth cultivation of the pig gut microbiome towards novel bacterial diversity and tailored functional studies.</title>
        <authorList>
            <person name="Wylensek D."/>
            <person name="Hitch T.C.A."/>
            <person name="Clavel T."/>
        </authorList>
    </citation>
    <scope>NUCLEOTIDE SEQUENCE [LARGE SCALE GENOMIC DNA]</scope>
    <source>
        <strain evidence="3 4">68-1-5</strain>
    </source>
</reference>
<dbReference type="SUPFAM" id="SSF51126">
    <property type="entry name" value="Pectin lyase-like"/>
    <property type="match status" value="1"/>
</dbReference>
<evidence type="ECO:0000256" key="1">
    <source>
        <dbReference type="SAM" id="MobiDB-lite"/>
    </source>
</evidence>